<dbReference type="GO" id="GO:0005634">
    <property type="term" value="C:nucleus"/>
    <property type="evidence" value="ECO:0007669"/>
    <property type="project" value="UniProtKB-SubCell"/>
</dbReference>
<evidence type="ECO:0000313" key="10">
    <source>
        <dbReference type="EMBL" id="QQK40287.1"/>
    </source>
</evidence>
<evidence type="ECO:0000256" key="1">
    <source>
        <dbReference type="ARBA" id="ARBA00004123"/>
    </source>
</evidence>
<keyword evidence="6" id="KW-0804">Transcription</keyword>
<evidence type="ECO:0000256" key="3">
    <source>
        <dbReference type="ARBA" id="ARBA00022833"/>
    </source>
</evidence>
<gene>
    <name evidence="10" type="ORF">Pdw03_3141</name>
</gene>
<keyword evidence="4" id="KW-0805">Transcription regulation</keyword>
<dbReference type="SUPFAM" id="SSF57701">
    <property type="entry name" value="Zn2/Cys6 DNA-binding domain"/>
    <property type="match status" value="1"/>
</dbReference>
<dbReference type="Proteomes" id="UP000595662">
    <property type="component" value="Chromosome 1"/>
</dbReference>
<dbReference type="CDD" id="cd00067">
    <property type="entry name" value="GAL4"/>
    <property type="match status" value="1"/>
</dbReference>
<dbReference type="SMART" id="SM00066">
    <property type="entry name" value="GAL4"/>
    <property type="match status" value="1"/>
</dbReference>
<dbReference type="Gene3D" id="4.10.240.10">
    <property type="entry name" value="Zn(2)-C6 fungal-type DNA-binding domain"/>
    <property type="match status" value="1"/>
</dbReference>
<dbReference type="GO" id="GO:0043565">
    <property type="term" value="F:sequence-specific DNA binding"/>
    <property type="evidence" value="ECO:0007669"/>
    <property type="project" value="TreeGrafter"/>
</dbReference>
<evidence type="ECO:0000256" key="5">
    <source>
        <dbReference type="ARBA" id="ARBA00023125"/>
    </source>
</evidence>
<dbReference type="GO" id="GO:0006351">
    <property type="term" value="P:DNA-templated transcription"/>
    <property type="evidence" value="ECO:0007669"/>
    <property type="project" value="InterPro"/>
</dbReference>
<dbReference type="InterPro" id="IPR052202">
    <property type="entry name" value="Yeast_MetPath_Reg"/>
</dbReference>
<keyword evidence="5" id="KW-0238">DNA-binding</keyword>
<dbReference type="PANTHER" id="PTHR47782:SF12">
    <property type="entry name" value="ZN(II)2CYS6 TRANSCRIPTION FACTOR (EUROFUNG)"/>
    <property type="match status" value="1"/>
</dbReference>
<evidence type="ECO:0000313" key="11">
    <source>
        <dbReference type="Proteomes" id="UP000595662"/>
    </source>
</evidence>
<feature type="coiled-coil region" evidence="8">
    <location>
        <begin position="56"/>
        <end position="83"/>
    </location>
</feature>
<sequence length="550" mass="62602">MPPHRRTRASIACERCKRRKTKCNGELPVCSACERSGSNCTWPKLPGLDAFHTTEHSQLAQYASRLERQVAELQNRLQSQNESCTQEVAPQSISPVNNHGELSTDVVLLSMNAAAEPSFIGATSGFSLSRLVEGILSESILTRRVRDNETTVSGQIPMREQSSVATDQEDVMYSLHPEMRQCTSPETYFTRALRHIDSALASQSLERIQALLLIALYLLRTPSNVSNLGSWHIIGLAIRHAVEMGLHRNLRDSRARRLNTNDLNLRNRVFWSAYILDRAVSLTLGRPFALAEHEIDVPVHDSTKYQSFIHMCHLRRLESRIHREIFGADVHEASDEKIDCFRYELDAWRLAVPVSIDASFVLPGYSLYDTKEFFDIQYSKALRMLLQRRITAAKKEVEGDVSKTSEYLTLSARAAGDICQHYKVLHQRRPLGWNLLALHSIFTAGLTLLYSTWIRKDRPDLVALEDIRACSCVLFAISEQWPSTKRFRDIFEAMAREMMEILKLSQAQNWTGSFPVDANAFGGEGFWSIFDDLVEDDYIRDQFRLEGTMS</sequence>
<dbReference type="CDD" id="cd12148">
    <property type="entry name" value="fungal_TF_MHR"/>
    <property type="match status" value="1"/>
</dbReference>
<dbReference type="KEGG" id="pdp:PDIP_83320"/>
<evidence type="ECO:0000256" key="4">
    <source>
        <dbReference type="ARBA" id="ARBA00023015"/>
    </source>
</evidence>
<dbReference type="VEuPathDB" id="FungiDB:PDIP_83320"/>
<dbReference type="AlphaFoldDB" id="A0A7T6XFQ2"/>
<evidence type="ECO:0000259" key="9">
    <source>
        <dbReference type="PROSITE" id="PS50048"/>
    </source>
</evidence>
<dbReference type="InterPro" id="IPR036864">
    <property type="entry name" value="Zn2-C6_fun-type_DNA-bd_sf"/>
</dbReference>
<keyword evidence="7" id="KW-0539">Nucleus</keyword>
<dbReference type="Pfam" id="PF04082">
    <property type="entry name" value="Fungal_trans"/>
    <property type="match status" value="1"/>
</dbReference>
<evidence type="ECO:0000256" key="6">
    <source>
        <dbReference type="ARBA" id="ARBA00023163"/>
    </source>
</evidence>
<keyword evidence="2" id="KW-0479">Metal-binding</keyword>
<dbReference type="SMART" id="SM00906">
    <property type="entry name" value="Fungal_trans"/>
    <property type="match status" value="1"/>
</dbReference>
<accession>A0A7T6XFQ2</accession>
<reference evidence="10 11" key="1">
    <citation type="submission" date="2020-08" db="EMBL/GenBank/DDBJ databases">
        <title>The completed genome sequence of the pathogenic ascomycete fungus Penicillium digitatum.</title>
        <authorList>
            <person name="Wang M."/>
        </authorList>
    </citation>
    <scope>NUCLEOTIDE SEQUENCE [LARGE SCALE GENOMIC DNA]</scope>
    <source>
        <strain evidence="10 11">PdW03</strain>
    </source>
</reference>
<dbReference type="InterPro" id="IPR001138">
    <property type="entry name" value="Zn2Cys6_DnaBD"/>
</dbReference>
<protein>
    <submittedName>
        <fullName evidence="10">Transcription factor</fullName>
    </submittedName>
</protein>
<feature type="domain" description="Zn(2)-C6 fungal-type" evidence="9">
    <location>
        <begin position="12"/>
        <end position="42"/>
    </location>
</feature>
<dbReference type="PROSITE" id="PS00463">
    <property type="entry name" value="ZN2_CY6_FUNGAL_1"/>
    <property type="match status" value="1"/>
</dbReference>
<dbReference type="InterPro" id="IPR007219">
    <property type="entry name" value="XnlR_reg_dom"/>
</dbReference>
<dbReference type="GO" id="GO:0008270">
    <property type="term" value="F:zinc ion binding"/>
    <property type="evidence" value="ECO:0007669"/>
    <property type="project" value="InterPro"/>
</dbReference>
<dbReference type="Pfam" id="PF00172">
    <property type="entry name" value="Zn_clus"/>
    <property type="match status" value="1"/>
</dbReference>
<keyword evidence="3" id="KW-0862">Zinc</keyword>
<dbReference type="PANTHER" id="PTHR47782">
    <property type="entry name" value="ZN(II)2CYS6 TRANSCRIPTION FACTOR (EUROFUNG)-RELATED"/>
    <property type="match status" value="1"/>
</dbReference>
<evidence type="ECO:0000256" key="8">
    <source>
        <dbReference type="SAM" id="Coils"/>
    </source>
</evidence>
<evidence type="ECO:0000256" key="2">
    <source>
        <dbReference type="ARBA" id="ARBA00022723"/>
    </source>
</evidence>
<comment type="subcellular location">
    <subcellularLocation>
        <location evidence="1">Nucleus</location>
    </subcellularLocation>
</comment>
<name>A0A7T6XFQ2_PENDI</name>
<organism evidence="10 11">
    <name type="scientific">Penicillium digitatum</name>
    <name type="common">Green mold</name>
    <dbReference type="NCBI Taxonomy" id="36651"/>
    <lineage>
        <taxon>Eukaryota</taxon>
        <taxon>Fungi</taxon>
        <taxon>Dikarya</taxon>
        <taxon>Ascomycota</taxon>
        <taxon>Pezizomycotina</taxon>
        <taxon>Eurotiomycetes</taxon>
        <taxon>Eurotiomycetidae</taxon>
        <taxon>Eurotiales</taxon>
        <taxon>Aspergillaceae</taxon>
        <taxon>Penicillium</taxon>
    </lineage>
</organism>
<dbReference type="RefSeq" id="XP_014532488.2">
    <property type="nucleotide sequence ID" value="XM_014677002.2"/>
</dbReference>
<keyword evidence="8" id="KW-0175">Coiled coil</keyword>
<dbReference type="EMBL" id="CP060774">
    <property type="protein sequence ID" value="QQK40287.1"/>
    <property type="molecule type" value="Genomic_DNA"/>
</dbReference>
<dbReference type="GeneID" id="26236646"/>
<evidence type="ECO:0000256" key="7">
    <source>
        <dbReference type="ARBA" id="ARBA00023242"/>
    </source>
</evidence>
<dbReference type="PROSITE" id="PS50048">
    <property type="entry name" value="ZN2_CY6_FUNGAL_2"/>
    <property type="match status" value="1"/>
</dbReference>
<dbReference type="GO" id="GO:0045944">
    <property type="term" value="P:positive regulation of transcription by RNA polymerase II"/>
    <property type="evidence" value="ECO:0007669"/>
    <property type="project" value="TreeGrafter"/>
</dbReference>
<proteinExistence type="predicted"/>
<dbReference type="GO" id="GO:0000981">
    <property type="term" value="F:DNA-binding transcription factor activity, RNA polymerase II-specific"/>
    <property type="evidence" value="ECO:0007669"/>
    <property type="project" value="InterPro"/>
</dbReference>